<name>A0A409W884_9AGAR</name>
<keyword evidence="2" id="KW-1185">Reference proteome</keyword>
<comment type="caution">
    <text evidence="1">The sequence shown here is derived from an EMBL/GenBank/DDBJ whole genome shotgun (WGS) entry which is preliminary data.</text>
</comment>
<evidence type="ECO:0000313" key="2">
    <source>
        <dbReference type="Proteomes" id="UP000284706"/>
    </source>
</evidence>
<dbReference type="OrthoDB" id="3245901at2759"/>
<dbReference type="Proteomes" id="UP000284706">
    <property type="component" value="Unassembled WGS sequence"/>
</dbReference>
<dbReference type="AlphaFoldDB" id="A0A409W884"/>
<gene>
    <name evidence="1" type="ORF">CVT26_005073</name>
</gene>
<sequence length="225" mass="26415">MTSPANVPPCYLTHWPDMTLARRESWPSVSRLPGFDSASVQSLPSPWHRPRRDDLQHDPHRAQFVQPPLITKMKKPRLTRTERKLLQHPYHRKDATRPKLRSLFNHDLEHHIFTPVERDLVSKPKRRGIYILSLEEHIDRLHAQLEESDHWEYPVHDLQKYKGIHMQTIKSMLATLEVEGSLRKSKVAEMNVTIEKLKALLSRQSFADTSRHTGNECRDAFYSAR</sequence>
<dbReference type="InParanoid" id="A0A409W884"/>
<accession>A0A409W884</accession>
<reference evidence="1 2" key="1">
    <citation type="journal article" date="2018" name="Evol. Lett.">
        <title>Horizontal gene cluster transfer increased hallucinogenic mushroom diversity.</title>
        <authorList>
            <person name="Reynolds H.T."/>
            <person name="Vijayakumar V."/>
            <person name="Gluck-Thaler E."/>
            <person name="Korotkin H.B."/>
            <person name="Matheny P.B."/>
            <person name="Slot J.C."/>
        </authorList>
    </citation>
    <scope>NUCLEOTIDE SEQUENCE [LARGE SCALE GENOMIC DNA]</scope>
    <source>
        <strain evidence="1 2">SRW20</strain>
    </source>
</reference>
<organism evidence="1 2">
    <name type="scientific">Gymnopilus dilepis</name>
    <dbReference type="NCBI Taxonomy" id="231916"/>
    <lineage>
        <taxon>Eukaryota</taxon>
        <taxon>Fungi</taxon>
        <taxon>Dikarya</taxon>
        <taxon>Basidiomycota</taxon>
        <taxon>Agaricomycotina</taxon>
        <taxon>Agaricomycetes</taxon>
        <taxon>Agaricomycetidae</taxon>
        <taxon>Agaricales</taxon>
        <taxon>Agaricineae</taxon>
        <taxon>Hymenogastraceae</taxon>
        <taxon>Gymnopilus</taxon>
    </lineage>
</organism>
<protein>
    <submittedName>
        <fullName evidence="1">Uncharacterized protein</fullName>
    </submittedName>
</protein>
<evidence type="ECO:0000313" key="1">
    <source>
        <dbReference type="EMBL" id="PPQ74741.1"/>
    </source>
</evidence>
<dbReference type="EMBL" id="NHYE01005317">
    <property type="protein sequence ID" value="PPQ74741.1"/>
    <property type="molecule type" value="Genomic_DNA"/>
</dbReference>
<proteinExistence type="predicted"/>